<sequence>MARTWTAQRNEQLLLLLVDKVSFGKDMQEELAKQWTARYPGDDYQPTARALKEQIAALKNRAAVSESDKLAGGTTKTEAKGVKAARQTSSKRSAPKTPTSSAKKARARGRMSDEDIDSDDSENVNLSSITKRQTFSRRSTALKKTYAEEATSDEDDELVTSGVKRKLFTDKIDEGIAKSPSAILTEHGGRSSKARSKKDPPKIDYFADDAHDSEEELL</sequence>
<accession>A0AAI9E7U7</accession>
<proteinExistence type="predicted"/>
<reference evidence="2" key="1">
    <citation type="submission" date="2023-11" db="EMBL/GenBank/DDBJ databases">
        <authorList>
            <person name="Alioto T."/>
            <person name="Alioto T."/>
            <person name="Gomez Garrido J."/>
        </authorList>
    </citation>
    <scope>NUCLEOTIDE SEQUENCE</scope>
</reference>
<protein>
    <submittedName>
        <fullName evidence="2">Uncharacterized protein</fullName>
    </submittedName>
</protein>
<feature type="region of interest" description="Disordered" evidence="1">
    <location>
        <begin position="175"/>
        <end position="218"/>
    </location>
</feature>
<feature type="region of interest" description="Disordered" evidence="1">
    <location>
        <begin position="62"/>
        <end position="125"/>
    </location>
</feature>
<dbReference type="EMBL" id="CAVMBE010000005">
    <property type="protein sequence ID" value="CAK3831078.1"/>
    <property type="molecule type" value="Genomic_DNA"/>
</dbReference>
<evidence type="ECO:0000256" key="1">
    <source>
        <dbReference type="SAM" id="MobiDB-lite"/>
    </source>
</evidence>
<dbReference type="Proteomes" id="UP001296104">
    <property type="component" value="Unassembled WGS sequence"/>
</dbReference>
<name>A0AAI9E7U7_9PEZI</name>
<dbReference type="AlphaFoldDB" id="A0AAI9E7U7"/>
<gene>
    <name evidence="2" type="ORF">LECACI_7A001342</name>
</gene>
<comment type="caution">
    <text evidence="2">The sequence shown here is derived from an EMBL/GenBank/DDBJ whole genome shotgun (WGS) entry which is preliminary data.</text>
</comment>
<feature type="compositionally biased region" description="Polar residues" evidence="1">
    <location>
        <begin position="86"/>
        <end position="102"/>
    </location>
</feature>
<evidence type="ECO:0000313" key="3">
    <source>
        <dbReference type="Proteomes" id="UP001296104"/>
    </source>
</evidence>
<organism evidence="2 3">
    <name type="scientific">Lecanosticta acicola</name>
    <dbReference type="NCBI Taxonomy" id="111012"/>
    <lineage>
        <taxon>Eukaryota</taxon>
        <taxon>Fungi</taxon>
        <taxon>Dikarya</taxon>
        <taxon>Ascomycota</taxon>
        <taxon>Pezizomycotina</taxon>
        <taxon>Dothideomycetes</taxon>
        <taxon>Dothideomycetidae</taxon>
        <taxon>Mycosphaerellales</taxon>
        <taxon>Mycosphaerellaceae</taxon>
        <taxon>Lecanosticta</taxon>
    </lineage>
</organism>
<keyword evidence="3" id="KW-1185">Reference proteome</keyword>
<evidence type="ECO:0000313" key="2">
    <source>
        <dbReference type="EMBL" id="CAK3831078.1"/>
    </source>
</evidence>